<dbReference type="Proteomes" id="UP000001593">
    <property type="component" value="Unassembled WGS sequence"/>
</dbReference>
<reference evidence="3 4" key="1">
    <citation type="journal article" date="2007" name="Science">
        <title>Sea anemone genome reveals ancestral eumetazoan gene repertoire and genomic organization.</title>
        <authorList>
            <person name="Putnam N.H."/>
            <person name="Srivastava M."/>
            <person name="Hellsten U."/>
            <person name="Dirks B."/>
            <person name="Chapman J."/>
            <person name="Salamov A."/>
            <person name="Terry A."/>
            <person name="Shapiro H."/>
            <person name="Lindquist E."/>
            <person name="Kapitonov V.V."/>
            <person name="Jurka J."/>
            <person name="Genikhovich G."/>
            <person name="Grigoriev I.V."/>
            <person name="Lucas S.M."/>
            <person name="Steele R.E."/>
            <person name="Finnerty J.R."/>
            <person name="Technau U."/>
            <person name="Martindale M.Q."/>
            <person name="Rokhsar D.S."/>
        </authorList>
    </citation>
    <scope>NUCLEOTIDE SEQUENCE [LARGE SCALE GENOMIC DNA]</scope>
    <source>
        <strain evidence="4">CH2 X CH6</strain>
    </source>
</reference>
<sequence length="291" mass="31354">MAVVVGTWAFSNQAVRVIADELLKGRNSLDALEKGINDVEDDPLTGRYVVGRGGYPNSEGVVECDSAVMLGDHCQFGAVAALQGVATPFSVARLVLERSPHSMLVGSGAHTFAEQNGVKIESEESLQTQESKDAYKVSMADDYLLRKDYDYCHALITVPSEITRKPLLIGVSSSGKPFKSPGRVGDSPLPGSGLFADNEVSSGDGDFLLRFCPSYQAVQLMSQGYTPQEACEQVVRVSQTKAGTLSEPFEMAVLAIDKVGRVGAASTVEFPYTVWRQQDDTLETKISSFKL</sequence>
<evidence type="ECO:0000313" key="3">
    <source>
        <dbReference type="EMBL" id="EDO38371.1"/>
    </source>
</evidence>
<dbReference type="HOGENOM" id="CLU_021603_0_1_1"/>
<dbReference type="Gene3D" id="3.60.20.30">
    <property type="entry name" value="(Glycosyl)asparaginase"/>
    <property type="match status" value="1"/>
</dbReference>
<dbReference type="GO" id="GO:0005737">
    <property type="term" value="C:cytoplasm"/>
    <property type="evidence" value="ECO:0000318"/>
    <property type="project" value="GO_Central"/>
</dbReference>
<dbReference type="Pfam" id="PF01112">
    <property type="entry name" value="Asparaginase_2"/>
    <property type="match status" value="1"/>
</dbReference>
<dbReference type="InterPro" id="IPR000246">
    <property type="entry name" value="Peptidase_T2"/>
</dbReference>
<dbReference type="AlphaFoldDB" id="A7SD31"/>
<keyword evidence="4" id="KW-1185">Reference proteome</keyword>
<dbReference type="PANTHER" id="PTHR10188">
    <property type="entry name" value="L-ASPARAGINASE"/>
    <property type="match status" value="1"/>
</dbReference>
<comment type="similarity">
    <text evidence="1">Belongs to the Ntn-hydrolase family.</text>
</comment>
<protein>
    <submittedName>
        <fullName evidence="3">Uncharacterized protein</fullName>
    </submittedName>
</protein>
<accession>A7SD31</accession>
<dbReference type="EMBL" id="DS469627">
    <property type="protein sequence ID" value="EDO38371.1"/>
    <property type="molecule type" value="Genomic_DNA"/>
</dbReference>
<dbReference type="InterPro" id="IPR029055">
    <property type="entry name" value="Ntn_hydrolases_N"/>
</dbReference>
<dbReference type="OMA" id="DKIMCHC"/>
<gene>
    <name evidence="3" type="ORF">NEMVEDRAFT_v1g169148</name>
</gene>
<feature type="active site" description="Nucleophile" evidence="2">
    <location>
        <position position="157"/>
    </location>
</feature>
<dbReference type="PhylomeDB" id="A7SD31"/>
<evidence type="ECO:0000313" key="4">
    <source>
        <dbReference type="Proteomes" id="UP000001593"/>
    </source>
</evidence>
<dbReference type="PANTHER" id="PTHR10188:SF16">
    <property type="entry name" value="N(4)-(BETA-N-ACETYLGLUCOSAMINYL)-L-ASPARAGINASE-LIKE"/>
    <property type="match status" value="1"/>
</dbReference>
<evidence type="ECO:0000256" key="2">
    <source>
        <dbReference type="PIRSR" id="PIRSR600246-1"/>
    </source>
</evidence>
<dbReference type="eggNOG" id="KOG1593">
    <property type="taxonomic scope" value="Eukaryota"/>
</dbReference>
<dbReference type="InParanoid" id="A7SD31"/>
<proteinExistence type="inferred from homology"/>
<dbReference type="SUPFAM" id="SSF56235">
    <property type="entry name" value="N-terminal nucleophile aminohydrolases (Ntn hydrolases)"/>
    <property type="match status" value="1"/>
</dbReference>
<name>A7SD31_NEMVE</name>
<evidence type="ECO:0000256" key="1">
    <source>
        <dbReference type="ARBA" id="ARBA00010872"/>
    </source>
</evidence>
<organism evidence="3 4">
    <name type="scientific">Nematostella vectensis</name>
    <name type="common">Starlet sea anemone</name>
    <dbReference type="NCBI Taxonomy" id="45351"/>
    <lineage>
        <taxon>Eukaryota</taxon>
        <taxon>Metazoa</taxon>
        <taxon>Cnidaria</taxon>
        <taxon>Anthozoa</taxon>
        <taxon>Hexacorallia</taxon>
        <taxon>Actiniaria</taxon>
        <taxon>Edwardsiidae</taxon>
        <taxon>Nematostella</taxon>
    </lineage>
</organism>
<dbReference type="GO" id="GO:0003948">
    <property type="term" value="F:N4-(beta-N-acetylglucosaminyl)-L-asparaginase activity"/>
    <property type="evidence" value="ECO:0000318"/>
    <property type="project" value="GO_Central"/>
</dbReference>
<dbReference type="FunFam" id="3.60.20.30:FF:000005">
    <property type="entry name" value="N(4)-(Beta-N-acetylglucosaminyl)-L-asparaginase"/>
    <property type="match status" value="1"/>
</dbReference>